<accession>A0A939NAZ3</accession>
<gene>
    <name evidence="2" type="ORF">J4727_05350</name>
</gene>
<sequence length="50" mass="5929">MMGSIDDAINHPKWAGKRNPTRLMEQRDRWYLESEQQQEATSQSTINHNE</sequence>
<dbReference type="EMBL" id="JAGETQ010000017">
    <property type="protein sequence ID" value="MBO1915998.1"/>
    <property type="molecule type" value="Genomic_DNA"/>
</dbReference>
<organism evidence="2 3">
    <name type="scientific">Providencia rettgeri</name>
    <dbReference type="NCBI Taxonomy" id="587"/>
    <lineage>
        <taxon>Bacteria</taxon>
        <taxon>Pseudomonadati</taxon>
        <taxon>Pseudomonadota</taxon>
        <taxon>Gammaproteobacteria</taxon>
        <taxon>Enterobacterales</taxon>
        <taxon>Morganellaceae</taxon>
        <taxon>Providencia</taxon>
    </lineage>
</organism>
<evidence type="ECO:0000313" key="2">
    <source>
        <dbReference type="EMBL" id="MBO1915998.1"/>
    </source>
</evidence>
<protein>
    <submittedName>
        <fullName evidence="2">Uncharacterized protein</fullName>
    </submittedName>
</protein>
<feature type="region of interest" description="Disordered" evidence="1">
    <location>
        <begin position="1"/>
        <end position="22"/>
    </location>
</feature>
<dbReference type="Proteomes" id="UP000664477">
    <property type="component" value="Unassembled WGS sequence"/>
</dbReference>
<evidence type="ECO:0000313" key="3">
    <source>
        <dbReference type="Proteomes" id="UP000664477"/>
    </source>
</evidence>
<dbReference type="AlphaFoldDB" id="A0A939NAZ3"/>
<reference evidence="2" key="1">
    <citation type="submission" date="2021-03" db="EMBL/GenBank/DDBJ databases">
        <title>Molecular epidemiology and mechanisms of colistin and carbapenem resistance in Enterobacteriaceae from clinical isolates, the environment and porcine samples in Pretoria, South Africa.</title>
        <authorList>
            <person name="Bogoshi D."/>
            <person name="Mbelle N.M."/>
            <person name="Naidoo V."/>
            <person name="Osei Sekyere J."/>
        </authorList>
    </citation>
    <scope>NUCLEOTIDE SEQUENCE</scope>
    <source>
        <strain evidence="2">C052</strain>
    </source>
</reference>
<comment type="caution">
    <text evidence="2">The sequence shown here is derived from an EMBL/GenBank/DDBJ whole genome shotgun (WGS) entry which is preliminary data.</text>
</comment>
<evidence type="ECO:0000256" key="1">
    <source>
        <dbReference type="SAM" id="MobiDB-lite"/>
    </source>
</evidence>
<proteinExistence type="predicted"/>
<name>A0A939NAZ3_PRORE</name>